<organism evidence="1 2">
    <name type="scientific">Populus deltoides</name>
    <name type="common">Eastern poplar</name>
    <name type="synonym">Eastern cottonwood</name>
    <dbReference type="NCBI Taxonomy" id="3696"/>
    <lineage>
        <taxon>Eukaryota</taxon>
        <taxon>Viridiplantae</taxon>
        <taxon>Streptophyta</taxon>
        <taxon>Embryophyta</taxon>
        <taxon>Tracheophyta</taxon>
        <taxon>Spermatophyta</taxon>
        <taxon>Magnoliopsida</taxon>
        <taxon>eudicotyledons</taxon>
        <taxon>Gunneridae</taxon>
        <taxon>Pentapetalae</taxon>
        <taxon>rosids</taxon>
        <taxon>fabids</taxon>
        <taxon>Malpighiales</taxon>
        <taxon>Salicaceae</taxon>
        <taxon>Saliceae</taxon>
        <taxon>Populus</taxon>
    </lineage>
</organism>
<dbReference type="EMBL" id="JACEGQ020000001">
    <property type="protein sequence ID" value="KAH8521025.1"/>
    <property type="molecule type" value="Genomic_DNA"/>
</dbReference>
<protein>
    <submittedName>
        <fullName evidence="1">Uncharacterized protein</fullName>
    </submittedName>
</protein>
<name>A0A8T2ZUG0_POPDE</name>
<keyword evidence="2" id="KW-1185">Reference proteome</keyword>
<comment type="caution">
    <text evidence="1">The sequence shown here is derived from an EMBL/GenBank/DDBJ whole genome shotgun (WGS) entry which is preliminary data.</text>
</comment>
<sequence length="141" mass="16461">MEALYVFKTDKQDEQFETNKAQVMKEIVALEPRDQSYDMREIGCCLERRGVASDIDEPYNLHLAYRVFYWLLTFYPKLQKSSVNLGPTWILITLKIQSNSSWLLKGLKMLTLELVRKPKLPLVRLSARLGAPIAFPRKVER</sequence>
<gene>
    <name evidence="1" type="ORF">H0E87_002177</name>
</gene>
<evidence type="ECO:0000313" key="2">
    <source>
        <dbReference type="Proteomes" id="UP000807159"/>
    </source>
</evidence>
<accession>A0A8T2ZUG0</accession>
<proteinExistence type="predicted"/>
<dbReference type="AlphaFoldDB" id="A0A8T2ZUG0"/>
<dbReference type="Proteomes" id="UP000807159">
    <property type="component" value="Chromosome 1"/>
</dbReference>
<reference evidence="1" key="1">
    <citation type="journal article" date="2021" name="J. Hered.">
        <title>Genome Assembly of Salicaceae Populus deltoides (Eastern Cottonwood) I-69 Based on Nanopore Sequencing and Hi-C Technologies.</title>
        <authorList>
            <person name="Bai S."/>
            <person name="Wu H."/>
            <person name="Zhang J."/>
            <person name="Pan Z."/>
            <person name="Zhao W."/>
            <person name="Li Z."/>
            <person name="Tong C."/>
        </authorList>
    </citation>
    <scope>NUCLEOTIDE SEQUENCE</scope>
    <source>
        <tissue evidence="1">Leaf</tissue>
    </source>
</reference>
<evidence type="ECO:0000313" key="1">
    <source>
        <dbReference type="EMBL" id="KAH8521025.1"/>
    </source>
</evidence>